<dbReference type="Proteomes" id="UP000569914">
    <property type="component" value="Unassembled WGS sequence"/>
</dbReference>
<evidence type="ECO:0000256" key="1">
    <source>
        <dbReference type="SAM" id="MobiDB-lite"/>
    </source>
</evidence>
<accession>A0A7Y9I969</accession>
<evidence type="ECO:0000313" key="3">
    <source>
        <dbReference type="Proteomes" id="UP000569914"/>
    </source>
</evidence>
<keyword evidence="3" id="KW-1185">Reference proteome</keyword>
<dbReference type="RefSeq" id="WP_246323485.1">
    <property type="nucleotide sequence ID" value="NZ_JACCBU010000001.1"/>
</dbReference>
<reference evidence="2 3" key="1">
    <citation type="submission" date="2020-07" db="EMBL/GenBank/DDBJ databases">
        <title>Sequencing the genomes of 1000 actinobacteria strains.</title>
        <authorList>
            <person name="Klenk H.-P."/>
        </authorList>
    </citation>
    <scope>NUCLEOTIDE SEQUENCE [LARGE SCALE GENOMIC DNA]</scope>
    <source>
        <strain evidence="2 3">DSM 22083</strain>
    </source>
</reference>
<name>A0A7Y9I969_9ACTN</name>
<organism evidence="2 3">
    <name type="scientific">Microlunatus parietis</name>
    <dbReference type="NCBI Taxonomy" id="682979"/>
    <lineage>
        <taxon>Bacteria</taxon>
        <taxon>Bacillati</taxon>
        <taxon>Actinomycetota</taxon>
        <taxon>Actinomycetes</taxon>
        <taxon>Propionibacteriales</taxon>
        <taxon>Propionibacteriaceae</taxon>
        <taxon>Microlunatus</taxon>
    </lineage>
</organism>
<evidence type="ECO:0000313" key="2">
    <source>
        <dbReference type="EMBL" id="NYE72522.1"/>
    </source>
</evidence>
<feature type="region of interest" description="Disordered" evidence="1">
    <location>
        <begin position="60"/>
        <end position="96"/>
    </location>
</feature>
<dbReference type="EMBL" id="JACCBU010000001">
    <property type="protein sequence ID" value="NYE72522.1"/>
    <property type="molecule type" value="Genomic_DNA"/>
</dbReference>
<comment type="caution">
    <text evidence="2">The sequence shown here is derived from an EMBL/GenBank/DDBJ whole genome shotgun (WGS) entry which is preliminary data.</text>
</comment>
<dbReference type="AlphaFoldDB" id="A0A7Y9I969"/>
<gene>
    <name evidence="2" type="ORF">BKA15_003851</name>
</gene>
<protein>
    <submittedName>
        <fullName evidence="2">Uncharacterized protein</fullName>
    </submittedName>
</protein>
<sequence>MLRPEHRDQVDVVTLGHHVDAVPQVRQHTGRVRDHADALVAKITEAVPDQEFQAGTHSALVSAGRCSEPERSGQGAGADQGSASGHRHDHEANDAR</sequence>
<proteinExistence type="predicted"/>
<feature type="compositionally biased region" description="Basic and acidic residues" evidence="1">
    <location>
        <begin position="86"/>
        <end position="96"/>
    </location>
</feature>